<dbReference type="OMA" id="INDEWEY"/>
<dbReference type="RefSeq" id="XP_055865106.1">
    <property type="nucleotide sequence ID" value="XM_056009131.1"/>
</dbReference>
<dbReference type="Pfam" id="PF00059">
    <property type="entry name" value="Lectin_C"/>
    <property type="match status" value="1"/>
</dbReference>
<dbReference type="Gene3D" id="3.10.100.10">
    <property type="entry name" value="Mannose-Binding Protein A, subunit A"/>
    <property type="match status" value="1"/>
</dbReference>
<name>A0A9W2YQQ8_BIOGL</name>
<dbReference type="InterPro" id="IPR016186">
    <property type="entry name" value="C-type_lectin-like/link_sf"/>
</dbReference>
<sequence length="252" mass="28160">MFSSSIGCFVFCSLISGSHLYPLSARVRTNTFKEFKSVSVKVQLSDVGAEAGASTASSVVSCAIECISRESTCYSFLYDSTTKTCTLGSFLVLSENLGDSMRGTFYYVPGTFCDNTQVNFTVRSSVTFSSCLWISNDSLSYQNATEKCRALGASMYTIRVKEKLDILTDAAQEYPAGLYPWIGLDDIQQENVFRWSDDNSILNVSWTIWQQDQPNNDGNQDCVYYSSSHQLINDWDCNDSFNYVCEMIPSFT</sequence>
<dbReference type="CDD" id="cd00037">
    <property type="entry name" value="CLECT"/>
    <property type="match status" value="1"/>
</dbReference>
<evidence type="ECO:0000313" key="5">
    <source>
        <dbReference type="RefSeq" id="XP_055865107.1"/>
    </source>
</evidence>
<dbReference type="SUPFAM" id="SSF56436">
    <property type="entry name" value="C-type lectin-like"/>
    <property type="match status" value="1"/>
</dbReference>
<feature type="chain" id="PRO_5044702448" evidence="1">
    <location>
        <begin position="21"/>
        <end position="252"/>
    </location>
</feature>
<feature type="domain" description="C-type lectin" evidence="2">
    <location>
        <begin position="127"/>
        <end position="246"/>
    </location>
</feature>
<dbReference type="Gene3D" id="3.50.4.10">
    <property type="entry name" value="Hepatocyte Growth Factor"/>
    <property type="match status" value="1"/>
</dbReference>
<dbReference type="InterPro" id="IPR050801">
    <property type="entry name" value="Ca-Dep_Lectins_ImmuneDev"/>
</dbReference>
<dbReference type="OrthoDB" id="6271941at2759"/>
<organism evidence="3 4">
    <name type="scientific">Biomphalaria glabrata</name>
    <name type="common">Bloodfluke planorb</name>
    <name type="synonym">Freshwater snail</name>
    <dbReference type="NCBI Taxonomy" id="6526"/>
    <lineage>
        <taxon>Eukaryota</taxon>
        <taxon>Metazoa</taxon>
        <taxon>Spiralia</taxon>
        <taxon>Lophotrochozoa</taxon>
        <taxon>Mollusca</taxon>
        <taxon>Gastropoda</taxon>
        <taxon>Heterobranchia</taxon>
        <taxon>Euthyneura</taxon>
        <taxon>Panpulmonata</taxon>
        <taxon>Hygrophila</taxon>
        <taxon>Lymnaeoidea</taxon>
        <taxon>Planorbidae</taxon>
        <taxon>Biomphalaria</taxon>
    </lineage>
</organism>
<evidence type="ECO:0000256" key="1">
    <source>
        <dbReference type="SAM" id="SignalP"/>
    </source>
</evidence>
<protein>
    <submittedName>
        <fullName evidence="4 5">Perlucin-like protein</fullName>
    </submittedName>
</protein>
<dbReference type="SMART" id="SM00034">
    <property type="entry name" value="CLECT"/>
    <property type="match status" value="1"/>
</dbReference>
<dbReference type="RefSeq" id="XP_055865107.1">
    <property type="nucleotide sequence ID" value="XM_056009132.1"/>
</dbReference>
<proteinExistence type="predicted"/>
<dbReference type="InterPro" id="IPR001304">
    <property type="entry name" value="C-type_lectin-like"/>
</dbReference>
<evidence type="ECO:0000259" key="2">
    <source>
        <dbReference type="PROSITE" id="PS50041"/>
    </source>
</evidence>
<evidence type="ECO:0000313" key="3">
    <source>
        <dbReference type="Proteomes" id="UP001165740"/>
    </source>
</evidence>
<dbReference type="Proteomes" id="UP001165740">
    <property type="component" value="Chromosome 13"/>
</dbReference>
<dbReference type="PROSITE" id="PS50041">
    <property type="entry name" value="C_TYPE_LECTIN_2"/>
    <property type="match status" value="1"/>
</dbReference>
<dbReference type="PANTHER" id="PTHR22801">
    <property type="entry name" value="LITHOSTATHINE"/>
    <property type="match status" value="1"/>
</dbReference>
<dbReference type="AlphaFoldDB" id="A0A9W2YQQ8"/>
<gene>
    <name evidence="4 5" type="primary">LOC106061491</name>
</gene>
<dbReference type="GeneID" id="106061491"/>
<dbReference type="PANTHER" id="PTHR22801:SF63">
    <property type="entry name" value="C-TYPE LECTIN DOMAIN-CONTAINING PROTEIN"/>
    <property type="match status" value="1"/>
</dbReference>
<keyword evidence="1" id="KW-0732">Signal</keyword>
<accession>A0A9W2YQQ8</accession>
<evidence type="ECO:0000313" key="4">
    <source>
        <dbReference type="RefSeq" id="XP_055865106.1"/>
    </source>
</evidence>
<dbReference type="Pfam" id="PF00024">
    <property type="entry name" value="PAN_1"/>
    <property type="match status" value="1"/>
</dbReference>
<reference evidence="4 5" key="1">
    <citation type="submission" date="2025-04" db="UniProtKB">
        <authorList>
            <consortium name="RefSeq"/>
        </authorList>
    </citation>
    <scope>IDENTIFICATION</scope>
</reference>
<feature type="signal peptide" evidence="1">
    <location>
        <begin position="1"/>
        <end position="20"/>
    </location>
</feature>
<dbReference type="InterPro" id="IPR003609">
    <property type="entry name" value="Pan_app"/>
</dbReference>
<dbReference type="InterPro" id="IPR016187">
    <property type="entry name" value="CTDL_fold"/>
</dbReference>
<keyword evidence="3" id="KW-1185">Reference proteome</keyword>